<gene>
    <name evidence="3" type="ORF">ACFP2T_10535</name>
</gene>
<comment type="caution">
    <text evidence="3">The sequence shown here is derived from an EMBL/GenBank/DDBJ whole genome shotgun (WGS) entry which is preliminary data.</text>
</comment>
<dbReference type="RefSeq" id="WP_377420212.1">
    <property type="nucleotide sequence ID" value="NZ_JBHSPR010000008.1"/>
</dbReference>
<feature type="compositionally biased region" description="Polar residues" evidence="1">
    <location>
        <begin position="258"/>
        <end position="275"/>
    </location>
</feature>
<feature type="compositionally biased region" description="Basic and acidic residues" evidence="1">
    <location>
        <begin position="238"/>
        <end position="252"/>
    </location>
</feature>
<dbReference type="SUPFAM" id="SSF52129">
    <property type="entry name" value="Caspase-like"/>
    <property type="match status" value="1"/>
</dbReference>
<dbReference type="Gene3D" id="3.40.50.1460">
    <property type="match status" value="1"/>
</dbReference>
<keyword evidence="4" id="KW-1185">Reference proteome</keyword>
<dbReference type="NCBIfam" id="NF047832">
    <property type="entry name" value="caspase_w_EACC1"/>
    <property type="match status" value="1"/>
</dbReference>
<protein>
    <submittedName>
        <fullName evidence="3">Caspase domain-containing protein</fullName>
    </submittedName>
</protein>
<evidence type="ECO:0000313" key="4">
    <source>
        <dbReference type="Proteomes" id="UP001596203"/>
    </source>
</evidence>
<dbReference type="EMBL" id="JBHSPR010000008">
    <property type="protein sequence ID" value="MFC6016637.1"/>
    <property type="molecule type" value="Genomic_DNA"/>
</dbReference>
<dbReference type="Pfam" id="PF00656">
    <property type="entry name" value="Peptidase_C14"/>
    <property type="match status" value="1"/>
</dbReference>
<name>A0ABW1K4I4_9ACTN</name>
<feature type="region of interest" description="Disordered" evidence="1">
    <location>
        <begin position="235"/>
        <end position="292"/>
    </location>
</feature>
<evidence type="ECO:0000256" key="1">
    <source>
        <dbReference type="SAM" id="MobiDB-lite"/>
    </source>
</evidence>
<proteinExistence type="predicted"/>
<accession>A0ABW1K4I4</accession>
<reference evidence="4" key="1">
    <citation type="journal article" date="2019" name="Int. J. Syst. Evol. Microbiol.">
        <title>The Global Catalogue of Microorganisms (GCM) 10K type strain sequencing project: providing services to taxonomists for standard genome sequencing and annotation.</title>
        <authorList>
            <consortium name="The Broad Institute Genomics Platform"/>
            <consortium name="The Broad Institute Genome Sequencing Center for Infectious Disease"/>
            <person name="Wu L."/>
            <person name="Ma J."/>
        </authorList>
    </citation>
    <scope>NUCLEOTIDE SEQUENCE [LARGE SCALE GENOMIC DNA]</scope>
    <source>
        <strain evidence="4">ZS-35-S2</strain>
    </source>
</reference>
<dbReference type="InterPro" id="IPR011600">
    <property type="entry name" value="Pept_C14_caspase"/>
</dbReference>
<evidence type="ECO:0000259" key="2">
    <source>
        <dbReference type="Pfam" id="PF00656"/>
    </source>
</evidence>
<evidence type="ECO:0000313" key="3">
    <source>
        <dbReference type="EMBL" id="MFC6016637.1"/>
    </source>
</evidence>
<feature type="domain" description="Peptidase C14 caspase" evidence="2">
    <location>
        <begin position="2"/>
        <end position="196"/>
    </location>
</feature>
<dbReference type="Proteomes" id="UP001596203">
    <property type="component" value="Unassembled WGS sequence"/>
</dbReference>
<organism evidence="3 4">
    <name type="scientific">Plantactinospora solaniradicis</name>
    <dbReference type="NCBI Taxonomy" id="1723736"/>
    <lineage>
        <taxon>Bacteria</taxon>
        <taxon>Bacillati</taxon>
        <taxon>Actinomycetota</taxon>
        <taxon>Actinomycetes</taxon>
        <taxon>Micromonosporales</taxon>
        <taxon>Micromonosporaceae</taxon>
        <taxon>Plantactinospora</taxon>
    </lineage>
</organism>
<dbReference type="InterPro" id="IPR029030">
    <property type="entry name" value="Caspase-like_dom_sf"/>
</dbReference>
<sequence length="480" mass="51021">MLIGTSTYQSADLTDLPAVRNNLDGLAAVLTAPAIGAISPDHCVVIPDPTDARTVYRALRKYAAAAEDTLLVYFAGHGRTGPRNELYLGLADTDPDELRVSALAFDLIRDVLAECPAANRVVILDCCFSGRAIQDMSGADERIFGQIGVEGTYVLASAPANAVALAPVGATYTAFTGELLNLLNTGVPGGPDLLTFGTIYRRLLHTTSTRGLPIPGQRGTGTVDLLALARNVAAGTPEKSRQPLEHSGEPGRQDVGPPTTSTPLADGAATTSARTRGNPPGRAEAEQDGSHSFDVTPVEIIFPHEAGLTLRTYTPMLDEAGTWNEVPVFLAVRGRIQLFDDHATLVHYVRANVSHDLAALPGWTSVAGSVKAANLEPDDADRYNLDLVPQNLAAGHDLWDPDLLISAGEIARDLACALSLNDVLAALAPGSLLDDLDEILRTGGVFARRRLRRFDAAEVANGWRSIIHRLSTVVDHHQHS</sequence>